<evidence type="ECO:0000313" key="1">
    <source>
        <dbReference type="EMBL" id="KAH7352255.1"/>
    </source>
</evidence>
<dbReference type="AlphaFoldDB" id="A0A8T2SML1"/>
<comment type="caution">
    <text evidence="1">The sequence shown here is derived from an EMBL/GenBank/DDBJ whole genome shotgun (WGS) entry which is preliminary data.</text>
</comment>
<accession>A0A8T2SML1</accession>
<gene>
    <name evidence="1" type="ORF">KP509_19G037100</name>
</gene>
<reference evidence="1" key="1">
    <citation type="submission" date="2021-08" db="EMBL/GenBank/DDBJ databases">
        <title>WGS assembly of Ceratopteris richardii.</title>
        <authorList>
            <person name="Marchant D.B."/>
            <person name="Chen G."/>
            <person name="Jenkins J."/>
            <person name="Shu S."/>
            <person name="Leebens-Mack J."/>
            <person name="Grimwood J."/>
            <person name="Schmutz J."/>
            <person name="Soltis P."/>
            <person name="Soltis D."/>
            <person name="Chen Z.-H."/>
        </authorList>
    </citation>
    <scope>NUCLEOTIDE SEQUENCE</scope>
    <source>
        <strain evidence="1">Whitten #5841</strain>
        <tissue evidence="1">Leaf</tissue>
    </source>
</reference>
<keyword evidence="2" id="KW-1185">Reference proteome</keyword>
<dbReference type="Proteomes" id="UP000825935">
    <property type="component" value="Chromosome 19"/>
</dbReference>
<evidence type="ECO:0000313" key="2">
    <source>
        <dbReference type="Proteomes" id="UP000825935"/>
    </source>
</evidence>
<sequence length="123" mass="12895">MASTCSQSDRVTSRWKRFLLLGFADGHANGSSDDRCSGVEAVDEAAAAAQEIVLLRKAAACKLYSCGLGDVAPTKMPLSYSSPVMESAASADLRGISPQPPTILHPDASHLVSSDMRDIGTRA</sequence>
<name>A0A8T2SML1_CERRI</name>
<protein>
    <submittedName>
        <fullName evidence="1">Uncharacterized protein</fullName>
    </submittedName>
</protein>
<proteinExistence type="predicted"/>
<dbReference type="EMBL" id="CM035424">
    <property type="protein sequence ID" value="KAH7352255.1"/>
    <property type="molecule type" value="Genomic_DNA"/>
</dbReference>
<organism evidence="1 2">
    <name type="scientific">Ceratopteris richardii</name>
    <name type="common">Triangle waterfern</name>
    <dbReference type="NCBI Taxonomy" id="49495"/>
    <lineage>
        <taxon>Eukaryota</taxon>
        <taxon>Viridiplantae</taxon>
        <taxon>Streptophyta</taxon>
        <taxon>Embryophyta</taxon>
        <taxon>Tracheophyta</taxon>
        <taxon>Polypodiopsida</taxon>
        <taxon>Polypodiidae</taxon>
        <taxon>Polypodiales</taxon>
        <taxon>Pteridineae</taxon>
        <taxon>Pteridaceae</taxon>
        <taxon>Parkerioideae</taxon>
        <taxon>Ceratopteris</taxon>
    </lineage>
</organism>